<name>A0A6V8NLZ6_9ACTN</name>
<organism evidence="2 3">
    <name type="scientific">Candidatus Hakubella thermalkaliphila</name>
    <dbReference type="NCBI Taxonomy" id="2754717"/>
    <lineage>
        <taxon>Bacteria</taxon>
        <taxon>Bacillati</taxon>
        <taxon>Actinomycetota</taxon>
        <taxon>Actinomycetota incertae sedis</taxon>
        <taxon>Candidatus Hakubellales</taxon>
        <taxon>Candidatus Hakubellaceae</taxon>
        <taxon>Candidatus Hakubella</taxon>
    </lineage>
</organism>
<sequence>MKLGTQKVIVLAAWALTSLFSPLLWLGVPSFSRELMSFFDLNAVIDSAYWWWLSTLLVATATALALGLKNAFLALPGLLWPPFLVLSIVFAGKFSDFRPMYLDLLFFLFFATRLHALRFIMNSLAASPLPAKRKELSEPKSRHTLITIHSQTN</sequence>
<comment type="caution">
    <text evidence="2">The sequence shown here is derived from an EMBL/GenBank/DDBJ whole genome shotgun (WGS) entry which is preliminary data.</text>
</comment>
<accession>A0A6V8NLZ6</accession>
<protein>
    <submittedName>
        <fullName evidence="2">Uncharacterized protein</fullName>
    </submittedName>
</protein>
<evidence type="ECO:0000313" key="3">
    <source>
        <dbReference type="Proteomes" id="UP000574717"/>
    </source>
</evidence>
<keyword evidence="1" id="KW-0472">Membrane</keyword>
<reference evidence="2 3" key="1">
    <citation type="journal article" date="2020" name="Front. Microbiol.">
        <title>Single-cell genomics of novel Actinobacteria with the Wood-Ljungdahl pathway discovered in a serpentinizing system.</title>
        <authorList>
            <person name="Merino N."/>
            <person name="Kawai M."/>
            <person name="Boyd E.S."/>
            <person name="Colman D.R."/>
            <person name="McGlynn S.E."/>
            <person name="Nealson K.H."/>
            <person name="Kurokawa K."/>
            <person name="Hongoh Y."/>
        </authorList>
    </citation>
    <scope>NUCLEOTIDE SEQUENCE [LARGE SCALE GENOMIC DNA]</scope>
    <source>
        <strain evidence="2 3">S03</strain>
    </source>
</reference>
<keyword evidence="1" id="KW-1133">Transmembrane helix</keyword>
<evidence type="ECO:0000256" key="1">
    <source>
        <dbReference type="SAM" id="Phobius"/>
    </source>
</evidence>
<gene>
    <name evidence="2" type="ORF">HKBW3S03_01873</name>
</gene>
<dbReference type="EMBL" id="BLRU01000390">
    <property type="protein sequence ID" value="GFP20371.1"/>
    <property type="molecule type" value="Genomic_DNA"/>
</dbReference>
<feature type="transmembrane region" description="Helical" evidence="1">
    <location>
        <begin position="104"/>
        <end position="125"/>
    </location>
</feature>
<evidence type="ECO:0000313" key="2">
    <source>
        <dbReference type="EMBL" id="GFP20371.1"/>
    </source>
</evidence>
<dbReference type="AlphaFoldDB" id="A0A6V8NLZ6"/>
<feature type="transmembrane region" description="Helical" evidence="1">
    <location>
        <begin position="7"/>
        <end position="28"/>
    </location>
</feature>
<dbReference type="Proteomes" id="UP000574717">
    <property type="component" value="Unassembled WGS sequence"/>
</dbReference>
<feature type="transmembrane region" description="Helical" evidence="1">
    <location>
        <begin position="73"/>
        <end position="92"/>
    </location>
</feature>
<proteinExistence type="predicted"/>
<feature type="transmembrane region" description="Helical" evidence="1">
    <location>
        <begin position="48"/>
        <end position="66"/>
    </location>
</feature>
<keyword evidence="1" id="KW-0812">Transmembrane</keyword>